<evidence type="ECO:0000256" key="9">
    <source>
        <dbReference type="ARBA" id="ARBA00023136"/>
    </source>
</evidence>
<keyword evidence="11" id="KW-0868">Chloride</keyword>
<keyword evidence="16" id="KW-1185">Reference proteome</keyword>
<keyword evidence="2" id="KW-0813">Transport</keyword>
<dbReference type="PANTHER" id="PTHR45720:SF10">
    <property type="entry name" value="CHLORIDE CHANNEL PROTEIN 2"/>
    <property type="match status" value="1"/>
</dbReference>
<dbReference type="SUPFAM" id="SSF54631">
    <property type="entry name" value="CBS-domain pair"/>
    <property type="match status" value="1"/>
</dbReference>
<evidence type="ECO:0000256" key="10">
    <source>
        <dbReference type="ARBA" id="ARBA00023173"/>
    </source>
</evidence>
<dbReference type="PANTHER" id="PTHR45720">
    <property type="entry name" value="CHLORIDE CHANNEL PROTEIN 2"/>
    <property type="match status" value="1"/>
</dbReference>
<evidence type="ECO:0000256" key="1">
    <source>
        <dbReference type="ARBA" id="ARBA00004141"/>
    </source>
</evidence>
<keyword evidence="4" id="KW-0677">Repeat</keyword>
<dbReference type="FunFam" id="3.10.580.10:FF:000026">
    <property type="entry name" value="Chloride channel protein"/>
    <property type="match status" value="1"/>
</dbReference>
<dbReference type="FunFam" id="1.10.3080.10:FF:000003">
    <property type="entry name" value="Chloride channel 2"/>
    <property type="match status" value="1"/>
</dbReference>
<dbReference type="EMBL" id="GL452320">
    <property type="protein sequence ID" value="EFN77494.1"/>
    <property type="molecule type" value="Genomic_DNA"/>
</dbReference>
<organism evidence="16">
    <name type="scientific">Harpegnathos saltator</name>
    <name type="common">Jerdon's jumping ant</name>
    <dbReference type="NCBI Taxonomy" id="610380"/>
    <lineage>
        <taxon>Eukaryota</taxon>
        <taxon>Metazoa</taxon>
        <taxon>Ecdysozoa</taxon>
        <taxon>Arthropoda</taxon>
        <taxon>Hexapoda</taxon>
        <taxon>Insecta</taxon>
        <taxon>Pterygota</taxon>
        <taxon>Neoptera</taxon>
        <taxon>Endopterygota</taxon>
        <taxon>Hymenoptera</taxon>
        <taxon>Apocrita</taxon>
        <taxon>Aculeata</taxon>
        <taxon>Formicoidea</taxon>
        <taxon>Formicidae</taxon>
        <taxon>Ponerinae</taxon>
        <taxon>Ponerini</taxon>
        <taxon>Harpegnathos</taxon>
    </lineage>
</organism>
<feature type="transmembrane region" description="Helical" evidence="14">
    <location>
        <begin position="362"/>
        <end position="383"/>
    </location>
</feature>
<feature type="transmembrane region" description="Helical" evidence="14">
    <location>
        <begin position="221"/>
        <end position="247"/>
    </location>
</feature>
<dbReference type="CDD" id="cd03683">
    <property type="entry name" value="ClC_1_like"/>
    <property type="match status" value="1"/>
</dbReference>
<evidence type="ECO:0000256" key="11">
    <source>
        <dbReference type="ARBA" id="ARBA00023214"/>
    </source>
</evidence>
<feature type="transmembrane region" description="Helical" evidence="14">
    <location>
        <begin position="587"/>
        <end position="607"/>
    </location>
</feature>
<dbReference type="PRINTS" id="PR00762">
    <property type="entry name" value="CLCHANNEL"/>
</dbReference>
<dbReference type="AlphaFoldDB" id="E2C3F6"/>
<evidence type="ECO:0000256" key="13">
    <source>
        <dbReference type="SAM" id="MobiDB-lite"/>
    </source>
</evidence>
<evidence type="ECO:0000256" key="6">
    <source>
        <dbReference type="ARBA" id="ARBA00022989"/>
    </source>
</evidence>
<feature type="transmembrane region" description="Helical" evidence="14">
    <location>
        <begin position="408"/>
        <end position="428"/>
    </location>
</feature>
<comment type="subcellular location">
    <subcellularLocation>
        <location evidence="1">Membrane</location>
        <topology evidence="1">Multi-pass membrane protein</topology>
    </subcellularLocation>
</comment>
<dbReference type="Pfam" id="PF00654">
    <property type="entry name" value="Voltage_CLC"/>
    <property type="match status" value="1"/>
</dbReference>
<feature type="transmembrane region" description="Helical" evidence="14">
    <location>
        <begin position="451"/>
        <end position="470"/>
    </location>
</feature>
<dbReference type="GO" id="GO:0005247">
    <property type="term" value="F:voltage-gated chloride channel activity"/>
    <property type="evidence" value="ECO:0007669"/>
    <property type="project" value="TreeGrafter"/>
</dbReference>
<keyword evidence="8" id="KW-0129">CBS domain</keyword>
<dbReference type="InterPro" id="IPR050970">
    <property type="entry name" value="Cl_channel_volt-gated"/>
</dbReference>
<dbReference type="GO" id="GO:0034707">
    <property type="term" value="C:chloride channel complex"/>
    <property type="evidence" value="ECO:0007669"/>
    <property type="project" value="UniProtKB-KW"/>
</dbReference>
<evidence type="ECO:0000256" key="7">
    <source>
        <dbReference type="ARBA" id="ARBA00023065"/>
    </source>
</evidence>
<evidence type="ECO:0000256" key="14">
    <source>
        <dbReference type="SAM" id="Phobius"/>
    </source>
</evidence>
<keyword evidence="9 14" id="KW-0472">Membrane</keyword>
<accession>E2C3F6</accession>
<dbReference type="InParanoid" id="E2C3F6"/>
<name>E2C3F6_HARSA</name>
<gene>
    <name evidence="15" type="ORF">EAI_11504</name>
</gene>
<feature type="region of interest" description="Disordered" evidence="13">
    <location>
        <begin position="1"/>
        <end position="28"/>
    </location>
</feature>
<keyword evidence="6 14" id="KW-1133">Transmembrane helix</keyword>
<dbReference type="FunCoup" id="E2C3F6">
    <property type="interactions" value="20"/>
</dbReference>
<feature type="transmembrane region" description="Helical" evidence="14">
    <location>
        <begin position="267"/>
        <end position="289"/>
    </location>
</feature>
<sequence>MASQAATKELLEETLHHHPEGSEEEVDKEWEEFTRLMAKLKENRRNRPHRPSQAFYPCPPPNPDEEQQEFDPFDYINTIYDLATFHSAFVPTMILNRAYYVSNDDYIANMYGRYTKDLGEYAKEEARRLKYHDKARRKYDKTRAEELRKSRRGPLCRKLLALLAFAWKHTGARLGEDWVFLALLGIIMALISYAMDRGISMCNNARIWLYHDLTTHPALQYLAWVSLPMCLILFSAGFVHIVAPQSIGSGIPEMKTILRGVALKEYLTFRTLIAKVIGLTATLGSGLPLGKEGPFVHIASIVATLLSKLVTSFQGIYENESRNCEMLAAACAVGVASCFAAPIGGVLFSIEVTTVYFAVRNYWRGFFAAVCGATMFRLLAIWFQREETITAMFATSFTMDFPFDPQELFVFALIGVGSGLGGAFYVWLHRQYVIFMRKNKSMNNFLQKNRFLYPGIVSLLVSSVSFPLGLGQFMAGDLNTHDQVYGLFTNFTWTKENLVAEEMNIVKHWSTPYTDVFSGLLSYVLVTFIFSIISSTVPVPSGIFIPVFKIGAALGRAVGEAMALWFPTGVRYGGIITPIIPGGYATVGAAAFSGAVTHTISVSVIIFEMTGQITHIVPIMIAVLISNAIAALLQPSIYDSIILIKKLPYLPDLLPSSSGMYNVYVEDFMVRDVKYIWHGITYQKLKEILKENRKLRGFPLVDNPDSMILLGSIQRLELIKLIEKHIGRERRLQVAQKWHKEAEERAREEMERQLREQERIRRPSRFEVIPAPDILKMQRQSVNDLTMSANNGGGPDHHTFHSPVFGSQPKKSILKKTNSFTLKGFSPLVSPAVTPYTTVTGAESRQVHVIITNPPANTYGLNQKKIRFDF</sequence>
<evidence type="ECO:0000256" key="8">
    <source>
        <dbReference type="ARBA" id="ARBA00023122"/>
    </source>
</evidence>
<keyword evidence="7" id="KW-0406">Ion transport</keyword>
<evidence type="ECO:0000256" key="4">
    <source>
        <dbReference type="ARBA" id="ARBA00022737"/>
    </source>
</evidence>
<reference evidence="15 16" key="1">
    <citation type="journal article" date="2010" name="Science">
        <title>Genomic comparison of the ants Camponotus floridanus and Harpegnathos saltator.</title>
        <authorList>
            <person name="Bonasio R."/>
            <person name="Zhang G."/>
            <person name="Ye C."/>
            <person name="Mutti N.S."/>
            <person name="Fang X."/>
            <person name="Qin N."/>
            <person name="Donahue G."/>
            <person name="Yang P."/>
            <person name="Li Q."/>
            <person name="Li C."/>
            <person name="Zhang P."/>
            <person name="Huang Z."/>
            <person name="Berger S.L."/>
            <person name="Reinberg D."/>
            <person name="Wang J."/>
            <person name="Liebig J."/>
        </authorList>
    </citation>
    <scope>NUCLEOTIDE SEQUENCE [LARGE SCALE GENOMIC DNA]</scope>
    <source>
        <strain evidence="15 16">R22 G/1</strain>
    </source>
</reference>
<feature type="transmembrane region" description="Helical" evidence="14">
    <location>
        <begin position="613"/>
        <end position="633"/>
    </location>
</feature>
<evidence type="ECO:0000256" key="2">
    <source>
        <dbReference type="ARBA" id="ARBA00022448"/>
    </source>
</evidence>
<feature type="transmembrane region" description="Helical" evidence="14">
    <location>
        <begin position="516"/>
        <end position="537"/>
    </location>
</feature>
<dbReference type="Gene3D" id="1.10.3080.10">
    <property type="entry name" value="Clc chloride channel"/>
    <property type="match status" value="1"/>
</dbReference>
<feature type="transmembrane region" description="Helical" evidence="14">
    <location>
        <begin position="295"/>
        <end position="315"/>
    </location>
</feature>
<dbReference type="SUPFAM" id="SSF81340">
    <property type="entry name" value="Clc chloride channel"/>
    <property type="match status" value="1"/>
</dbReference>
<dbReference type="OMA" id="HESSRHM"/>
<dbReference type="InterPro" id="IPR046342">
    <property type="entry name" value="CBS_dom_sf"/>
</dbReference>
<dbReference type="InterPro" id="IPR014743">
    <property type="entry name" value="Cl-channel_core"/>
</dbReference>
<keyword evidence="10" id="KW-0869">Chloride channel</keyword>
<evidence type="ECO:0000256" key="3">
    <source>
        <dbReference type="ARBA" id="ARBA00022692"/>
    </source>
</evidence>
<keyword evidence="3 14" id="KW-0812">Transmembrane</keyword>
<feature type="region of interest" description="Disordered" evidence="13">
    <location>
        <begin position="41"/>
        <end position="66"/>
    </location>
</feature>
<dbReference type="GO" id="GO:0005886">
    <property type="term" value="C:plasma membrane"/>
    <property type="evidence" value="ECO:0007669"/>
    <property type="project" value="TreeGrafter"/>
</dbReference>
<dbReference type="Gene3D" id="3.10.580.10">
    <property type="entry name" value="CBS-domain"/>
    <property type="match status" value="1"/>
</dbReference>
<evidence type="ECO:0000256" key="12">
    <source>
        <dbReference type="ARBA" id="ARBA00023303"/>
    </source>
</evidence>
<feature type="transmembrane region" description="Helical" evidence="14">
    <location>
        <begin position="327"/>
        <end position="350"/>
    </location>
</feature>
<dbReference type="STRING" id="610380.E2C3F6"/>
<evidence type="ECO:0000256" key="5">
    <source>
        <dbReference type="ARBA" id="ARBA00022882"/>
    </source>
</evidence>
<keyword evidence="5" id="KW-0851">Voltage-gated channel</keyword>
<feature type="transmembrane region" description="Helical" evidence="14">
    <location>
        <begin position="178"/>
        <end position="195"/>
    </location>
</feature>
<dbReference type="Proteomes" id="UP000008237">
    <property type="component" value="Unassembled WGS sequence"/>
</dbReference>
<feature type="compositionally biased region" description="Basic and acidic residues" evidence="13">
    <location>
        <begin position="9"/>
        <end position="21"/>
    </location>
</feature>
<dbReference type="OrthoDB" id="4564at2759"/>
<proteinExistence type="predicted"/>
<keyword evidence="12" id="KW-0407">Ion channel</keyword>
<evidence type="ECO:0000313" key="16">
    <source>
        <dbReference type="Proteomes" id="UP000008237"/>
    </source>
</evidence>
<dbReference type="InterPro" id="IPR001807">
    <property type="entry name" value="ClC"/>
</dbReference>
<protein>
    <submittedName>
        <fullName evidence="15">Chloride channel protein 2</fullName>
    </submittedName>
</protein>
<evidence type="ECO:0000313" key="15">
    <source>
        <dbReference type="EMBL" id="EFN77494.1"/>
    </source>
</evidence>